<dbReference type="Proteomes" id="UP001058072">
    <property type="component" value="Chromosome"/>
</dbReference>
<evidence type="ECO:0000256" key="4">
    <source>
        <dbReference type="ARBA" id="ARBA00023172"/>
    </source>
</evidence>
<dbReference type="SUPFAM" id="SSF50249">
    <property type="entry name" value="Nucleic acid-binding proteins"/>
    <property type="match status" value="1"/>
</dbReference>
<comment type="domain">
    <text evidence="6">Has three domains with a flexible linker between the domains II and III and assumes an 'L' shape. Domain III is highly mobile and contacts RuvB.</text>
</comment>
<dbReference type="GO" id="GO:0005524">
    <property type="term" value="F:ATP binding"/>
    <property type="evidence" value="ECO:0007669"/>
    <property type="project" value="InterPro"/>
</dbReference>
<protein>
    <recommendedName>
        <fullName evidence="6">Holliday junction branch migration complex subunit RuvA</fullName>
    </recommendedName>
</protein>
<dbReference type="InterPro" id="IPR012340">
    <property type="entry name" value="NA-bd_OB-fold"/>
</dbReference>
<feature type="domain" description="Helix-hairpin-helix DNA-binding motif class 1" evidence="7">
    <location>
        <begin position="70"/>
        <end position="89"/>
    </location>
</feature>
<dbReference type="InterPro" id="IPR003583">
    <property type="entry name" value="Hlx-hairpin-Hlx_DNA-bd_motif"/>
</dbReference>
<dbReference type="GO" id="GO:0009378">
    <property type="term" value="F:four-way junction helicase activity"/>
    <property type="evidence" value="ECO:0007669"/>
    <property type="project" value="InterPro"/>
</dbReference>
<evidence type="ECO:0000256" key="1">
    <source>
        <dbReference type="ARBA" id="ARBA00022490"/>
    </source>
</evidence>
<gene>
    <name evidence="6 9" type="primary">ruvA</name>
    <name evidence="8" type="ORF">J0J69_04720</name>
    <name evidence="9" type="ORF">J0J70_10925</name>
</gene>
<dbReference type="GO" id="GO:0048476">
    <property type="term" value="C:Holliday junction resolvase complex"/>
    <property type="evidence" value="ECO:0007669"/>
    <property type="project" value="UniProtKB-UniRule"/>
</dbReference>
<keyword evidence="5 6" id="KW-0234">DNA repair</keyword>
<evidence type="ECO:0000313" key="11">
    <source>
        <dbReference type="Proteomes" id="UP001058072"/>
    </source>
</evidence>
<comment type="subcellular location">
    <subcellularLocation>
        <location evidence="6">Cytoplasm</location>
    </subcellularLocation>
</comment>
<dbReference type="Gene3D" id="2.40.50.140">
    <property type="entry name" value="Nucleic acid-binding proteins"/>
    <property type="match status" value="1"/>
</dbReference>
<dbReference type="GO" id="GO:0009379">
    <property type="term" value="C:Holliday junction helicase complex"/>
    <property type="evidence" value="ECO:0007669"/>
    <property type="project" value="InterPro"/>
</dbReference>
<feature type="region of interest" description="Domain III" evidence="6">
    <location>
        <begin position="144"/>
        <end position="186"/>
    </location>
</feature>
<feature type="domain" description="Helix-hairpin-helix DNA-binding motif class 1" evidence="7">
    <location>
        <begin position="105"/>
        <end position="124"/>
    </location>
</feature>
<evidence type="ECO:0000256" key="6">
    <source>
        <dbReference type="HAMAP-Rule" id="MF_00031"/>
    </source>
</evidence>
<dbReference type="Proteomes" id="UP001058016">
    <property type="component" value="Chromosome"/>
</dbReference>
<dbReference type="Gene3D" id="1.10.8.10">
    <property type="entry name" value="DNA helicase RuvA subunit, C-terminal domain"/>
    <property type="match status" value="1"/>
</dbReference>
<sequence length="186" mass="20627">MFAYLKGYVAYSGKDFVVIDVNGIGYKVYTANPYEFRKEEEVQVFTHQVVSENDMSLYGFKTMEEHDLFINLISARGIGPKTACAILAMKDMSGLRQAIENGDAKYLCKFPKIGPKTAQQIILDLKGKLVVPDAALFMNNSLAEALEALQALGYGDKELTKVKTAFKDIDASVDEIIKKGLQLLVK</sequence>
<dbReference type="SUPFAM" id="SSF46929">
    <property type="entry name" value="DNA helicase RuvA subunit, C-terminal domain"/>
    <property type="match status" value="1"/>
</dbReference>
<evidence type="ECO:0000259" key="7">
    <source>
        <dbReference type="SMART" id="SM00278"/>
    </source>
</evidence>
<keyword evidence="1 6" id="KW-0963">Cytoplasm</keyword>
<keyword evidence="3 6" id="KW-0238">DNA-binding</keyword>
<name>A0A9Q9FF13_9FIRM</name>
<dbReference type="Pfam" id="PF01330">
    <property type="entry name" value="RuvA_N"/>
    <property type="match status" value="1"/>
</dbReference>
<dbReference type="GO" id="GO:0006310">
    <property type="term" value="P:DNA recombination"/>
    <property type="evidence" value="ECO:0007669"/>
    <property type="project" value="UniProtKB-UniRule"/>
</dbReference>
<proteinExistence type="inferred from homology"/>
<evidence type="ECO:0000313" key="8">
    <source>
        <dbReference type="EMBL" id="UUF06885.1"/>
    </source>
</evidence>
<organism evidence="9 11">
    <name type="scientific">Turicibacter bilis</name>
    <dbReference type="NCBI Taxonomy" id="2735723"/>
    <lineage>
        <taxon>Bacteria</taxon>
        <taxon>Bacillati</taxon>
        <taxon>Bacillota</taxon>
        <taxon>Erysipelotrichia</taxon>
        <taxon>Erysipelotrichales</taxon>
        <taxon>Turicibacteraceae</taxon>
        <taxon>Turicibacter</taxon>
    </lineage>
</organism>
<evidence type="ECO:0000256" key="2">
    <source>
        <dbReference type="ARBA" id="ARBA00022763"/>
    </source>
</evidence>
<dbReference type="InterPro" id="IPR036267">
    <property type="entry name" value="RuvA_C_sf"/>
</dbReference>
<dbReference type="InterPro" id="IPR010994">
    <property type="entry name" value="RuvA_2-like"/>
</dbReference>
<dbReference type="InterPro" id="IPR000085">
    <property type="entry name" value="RuvA"/>
</dbReference>
<comment type="function">
    <text evidence="6">The RuvA-RuvB-RuvC complex processes Holliday junction (HJ) DNA during genetic recombination and DNA repair, while the RuvA-RuvB complex plays an important role in the rescue of blocked DNA replication forks via replication fork reversal (RFR). RuvA specifically binds to HJ cruciform DNA, conferring on it an open structure. The RuvB hexamer acts as an ATP-dependent pump, pulling dsDNA into and through the RuvAB complex. HJ branch migration allows RuvC to scan DNA until it finds its consensus sequence, where it cleaves and resolves the cruciform DNA.</text>
</comment>
<dbReference type="GO" id="GO:0005737">
    <property type="term" value="C:cytoplasm"/>
    <property type="evidence" value="ECO:0007669"/>
    <property type="project" value="UniProtKB-SubCell"/>
</dbReference>
<dbReference type="CDD" id="cd14332">
    <property type="entry name" value="UBA_RuvA_C"/>
    <property type="match status" value="1"/>
</dbReference>
<comment type="subunit">
    <text evidence="6">Homotetramer. Forms an RuvA(8)-RuvB(12)-Holliday junction (HJ) complex. HJ DNA is sandwiched between 2 RuvA tetramers; dsDNA enters through RuvA and exits via RuvB. An RuvB hexamer assembles on each DNA strand where it exits the tetramer. Each RuvB hexamer is contacted by two RuvA subunits (via domain III) on 2 adjacent RuvB subunits; this complex drives branch migration. In the full resolvosome a probable DNA-RuvA(4)-RuvB(12)-RuvC(2) complex forms which resolves the HJ.</text>
</comment>
<evidence type="ECO:0000313" key="9">
    <source>
        <dbReference type="EMBL" id="UUF08112.1"/>
    </source>
</evidence>
<dbReference type="Pfam" id="PF14520">
    <property type="entry name" value="HHH_5"/>
    <property type="match status" value="1"/>
</dbReference>
<dbReference type="SMART" id="SM00278">
    <property type="entry name" value="HhH1"/>
    <property type="match status" value="2"/>
</dbReference>
<evidence type="ECO:0000313" key="10">
    <source>
        <dbReference type="Proteomes" id="UP001058016"/>
    </source>
</evidence>
<dbReference type="EMBL" id="CP071249">
    <property type="protein sequence ID" value="UUF06885.1"/>
    <property type="molecule type" value="Genomic_DNA"/>
</dbReference>
<dbReference type="Gene3D" id="1.10.150.20">
    <property type="entry name" value="5' to 3' exonuclease, C-terminal subdomain"/>
    <property type="match status" value="1"/>
</dbReference>
<comment type="similarity">
    <text evidence="6">Belongs to the RuvA family.</text>
</comment>
<dbReference type="RefSeq" id="WP_055244457.1">
    <property type="nucleotide sequence ID" value="NZ_CP071249.1"/>
</dbReference>
<evidence type="ECO:0000256" key="3">
    <source>
        <dbReference type="ARBA" id="ARBA00023125"/>
    </source>
</evidence>
<comment type="caution">
    <text evidence="6">Lacks conserved residue(s) required for the propagation of feature annotation.</text>
</comment>
<keyword evidence="4 6" id="KW-0233">DNA recombination</keyword>
<dbReference type="SUPFAM" id="SSF47781">
    <property type="entry name" value="RuvA domain 2-like"/>
    <property type="match status" value="1"/>
</dbReference>
<dbReference type="GO" id="GO:0016787">
    <property type="term" value="F:hydrolase activity"/>
    <property type="evidence" value="ECO:0007669"/>
    <property type="project" value="UniProtKB-KW"/>
</dbReference>
<dbReference type="HAMAP" id="MF_00031">
    <property type="entry name" value="DNA_HJ_migration_RuvA"/>
    <property type="match status" value="1"/>
</dbReference>
<dbReference type="NCBIfam" id="TIGR00084">
    <property type="entry name" value="ruvA"/>
    <property type="match status" value="1"/>
</dbReference>
<dbReference type="InterPro" id="IPR013849">
    <property type="entry name" value="DNA_helicase_Holl-junc_RuvA_I"/>
</dbReference>
<keyword evidence="9" id="KW-0378">Hydrolase</keyword>
<dbReference type="GO" id="GO:0000400">
    <property type="term" value="F:four-way junction DNA binding"/>
    <property type="evidence" value="ECO:0007669"/>
    <property type="project" value="UniProtKB-UniRule"/>
</dbReference>
<dbReference type="EMBL" id="CP071250">
    <property type="protein sequence ID" value="UUF08112.1"/>
    <property type="molecule type" value="Genomic_DNA"/>
</dbReference>
<keyword evidence="10" id="KW-1185">Reference proteome</keyword>
<dbReference type="GO" id="GO:0006281">
    <property type="term" value="P:DNA repair"/>
    <property type="evidence" value="ECO:0007669"/>
    <property type="project" value="UniProtKB-UniRule"/>
</dbReference>
<keyword evidence="2 6" id="KW-0227">DNA damage</keyword>
<dbReference type="Pfam" id="PF07499">
    <property type="entry name" value="RuvA_C"/>
    <property type="match status" value="1"/>
</dbReference>
<evidence type="ECO:0000256" key="5">
    <source>
        <dbReference type="ARBA" id="ARBA00023204"/>
    </source>
</evidence>
<accession>A0A9Q9FF13</accession>
<dbReference type="InterPro" id="IPR011114">
    <property type="entry name" value="RuvA_C"/>
</dbReference>
<reference evidence="9 10" key="1">
    <citation type="submission" date="2021-03" db="EMBL/GenBank/DDBJ databases">
        <title>Comparative Genomics and Metabolomics in the genus Turicibacter.</title>
        <authorList>
            <person name="Maki J."/>
            <person name="Looft T."/>
        </authorList>
    </citation>
    <scope>NUCLEOTIDE SEQUENCE</scope>
    <source>
        <strain evidence="9">ISU324</strain>
        <strain evidence="8 10">MMM721</strain>
    </source>
</reference>
<dbReference type="AlphaFoldDB" id="A0A9Q9FF13"/>